<evidence type="ECO:0000259" key="10">
    <source>
        <dbReference type="Pfam" id="PF07731"/>
    </source>
</evidence>
<evidence type="ECO:0000256" key="6">
    <source>
        <dbReference type="ARBA" id="ARBA00023180"/>
    </source>
</evidence>
<keyword evidence="4" id="KW-0186">Copper</keyword>
<feature type="compositionally biased region" description="Pro residues" evidence="7">
    <location>
        <begin position="315"/>
        <end position="327"/>
    </location>
</feature>
<dbReference type="InterPro" id="IPR011706">
    <property type="entry name" value="Cu-oxidase_C"/>
</dbReference>
<feature type="region of interest" description="Disordered" evidence="7">
    <location>
        <begin position="310"/>
        <end position="335"/>
    </location>
</feature>
<dbReference type="InterPro" id="IPR001117">
    <property type="entry name" value="Cu-oxidase_2nd"/>
</dbReference>
<dbReference type="EMBL" id="CM032184">
    <property type="protein sequence ID" value="KAG7094425.1"/>
    <property type="molecule type" value="Genomic_DNA"/>
</dbReference>
<organism evidence="12 13">
    <name type="scientific">Marasmius oreades</name>
    <name type="common">fairy-ring Marasmius</name>
    <dbReference type="NCBI Taxonomy" id="181124"/>
    <lineage>
        <taxon>Eukaryota</taxon>
        <taxon>Fungi</taxon>
        <taxon>Dikarya</taxon>
        <taxon>Basidiomycota</taxon>
        <taxon>Agaricomycotina</taxon>
        <taxon>Agaricomycetes</taxon>
        <taxon>Agaricomycetidae</taxon>
        <taxon>Agaricales</taxon>
        <taxon>Marasmiineae</taxon>
        <taxon>Marasmiaceae</taxon>
        <taxon>Marasmius</taxon>
    </lineage>
</organism>
<evidence type="ECO:0000256" key="4">
    <source>
        <dbReference type="ARBA" id="ARBA00023008"/>
    </source>
</evidence>
<keyword evidence="13" id="KW-1185">Reference proteome</keyword>
<proteinExistence type="inferred from homology"/>
<gene>
    <name evidence="12" type="ORF">E1B28_008025</name>
</gene>
<keyword evidence="6" id="KW-0325">Glycoprotein</keyword>
<dbReference type="PANTHER" id="PTHR11709:SF511">
    <property type="entry name" value="LACCASE"/>
    <property type="match status" value="1"/>
</dbReference>
<dbReference type="FunFam" id="2.60.40.420:FF:000045">
    <property type="entry name" value="Laccase 2"/>
    <property type="match status" value="1"/>
</dbReference>
<dbReference type="InterPro" id="IPR045087">
    <property type="entry name" value="Cu-oxidase_fam"/>
</dbReference>
<keyword evidence="5" id="KW-1015">Disulfide bond</keyword>
<evidence type="ECO:0000256" key="1">
    <source>
        <dbReference type="ARBA" id="ARBA00010609"/>
    </source>
</evidence>
<dbReference type="AlphaFoldDB" id="A0A9P7S361"/>
<evidence type="ECO:0000259" key="9">
    <source>
        <dbReference type="Pfam" id="PF00394"/>
    </source>
</evidence>
<evidence type="ECO:0000313" key="13">
    <source>
        <dbReference type="Proteomes" id="UP001049176"/>
    </source>
</evidence>
<accession>A0A9P7S361</accession>
<dbReference type="KEGG" id="more:E1B28_008025"/>
<name>A0A9P7S361_9AGAR</name>
<dbReference type="GO" id="GO:0005507">
    <property type="term" value="F:copper ion binding"/>
    <property type="evidence" value="ECO:0007669"/>
    <property type="project" value="InterPro"/>
</dbReference>
<keyword evidence="8" id="KW-0732">Signal</keyword>
<evidence type="ECO:0000313" key="12">
    <source>
        <dbReference type="EMBL" id="KAG7094425.1"/>
    </source>
</evidence>
<comment type="caution">
    <text evidence="12">The sequence shown here is derived from an EMBL/GenBank/DDBJ whole genome shotgun (WGS) entry which is preliminary data.</text>
</comment>
<dbReference type="RefSeq" id="XP_043010895.1">
    <property type="nucleotide sequence ID" value="XM_043152808.1"/>
</dbReference>
<feature type="signal peptide" evidence="8">
    <location>
        <begin position="1"/>
        <end position="21"/>
    </location>
</feature>
<dbReference type="GO" id="GO:0016491">
    <property type="term" value="F:oxidoreductase activity"/>
    <property type="evidence" value="ECO:0007669"/>
    <property type="project" value="UniProtKB-KW"/>
</dbReference>
<sequence>MVSPPFCLYTVLSLGILGTLALETIHREGDLHVANRKIAPDGWKRSAVLAGKSLATVDIPGPLITANRGDRLKINVIDELSDTSMVRATSIHWHGIFQKGTNWADGVASVTQCPIIPGESFLYNFLVPEPGTYWYHSHISVQYCDGLRGPLVIYDPEDPYKGEYDVDDESTVLTIADWYHRTARDILATQAAPAPNATLINGKGRYPENPTAPFSVINVEHGKRYRFRLISMSCDPSHTFSIDGHNFTIIETDGQYTQPHTVTSIFLHAGQRYSIILHANQKIGNYWIRASPDDGPVGYENGINSAILRYSGSPPSEPQPSTHPTPTGPGSELKEYDLAPLFSPQAPGRPRPGGADVTLDITLGFALPASFLMNGVQWKTPSVPVLLQMLSGQRHPKSLVPNGLVYLIPKGAIVEVNLHGGDAPGGPHPFHLHGHAFSVVKHGDIDVYNFQNPVRRDVTYVSTGNLTTIRFTTNNTGPWFLHCHKDFHLEDGLAAVLAEDIEDVKEEVVPPDEWKNLCPTYEEFSQTYPADSP</sequence>
<dbReference type="SUPFAM" id="SSF49503">
    <property type="entry name" value="Cupredoxins"/>
    <property type="match status" value="3"/>
</dbReference>
<feature type="domain" description="Plastocyanin-like" evidence="11">
    <location>
        <begin position="58"/>
        <end position="157"/>
    </location>
</feature>
<dbReference type="CDD" id="cd13903">
    <property type="entry name" value="CuRO_3_Tv-LCC_like"/>
    <property type="match status" value="1"/>
</dbReference>
<dbReference type="Pfam" id="PF00394">
    <property type="entry name" value="Cu-oxidase"/>
    <property type="match status" value="1"/>
</dbReference>
<dbReference type="InterPro" id="IPR002355">
    <property type="entry name" value="Cu_oxidase_Cu_BS"/>
</dbReference>
<protein>
    <recommendedName>
        <fullName evidence="14">Laccase</fullName>
    </recommendedName>
</protein>
<dbReference type="InterPro" id="IPR033138">
    <property type="entry name" value="Cu_oxidase_CS"/>
</dbReference>
<evidence type="ECO:0000256" key="2">
    <source>
        <dbReference type="ARBA" id="ARBA00022723"/>
    </source>
</evidence>
<dbReference type="InterPro" id="IPR011707">
    <property type="entry name" value="Cu-oxidase-like_N"/>
</dbReference>
<dbReference type="Pfam" id="PF07731">
    <property type="entry name" value="Cu-oxidase_2"/>
    <property type="match status" value="1"/>
</dbReference>
<evidence type="ECO:0000256" key="8">
    <source>
        <dbReference type="SAM" id="SignalP"/>
    </source>
</evidence>
<dbReference type="OrthoDB" id="2121828at2759"/>
<evidence type="ECO:0000256" key="5">
    <source>
        <dbReference type="ARBA" id="ARBA00023157"/>
    </source>
</evidence>
<feature type="domain" description="Plastocyanin-like" evidence="10">
    <location>
        <begin position="380"/>
        <end position="501"/>
    </location>
</feature>
<feature type="domain" description="Plastocyanin-like" evidence="9">
    <location>
        <begin position="169"/>
        <end position="313"/>
    </location>
</feature>
<keyword evidence="2" id="KW-0479">Metal-binding</keyword>
<dbReference type="PROSITE" id="PS00079">
    <property type="entry name" value="MULTICOPPER_OXIDASE1"/>
    <property type="match status" value="2"/>
</dbReference>
<dbReference type="GeneID" id="66077101"/>
<evidence type="ECO:0000259" key="11">
    <source>
        <dbReference type="Pfam" id="PF07732"/>
    </source>
</evidence>
<dbReference type="PROSITE" id="PS00080">
    <property type="entry name" value="MULTICOPPER_OXIDASE2"/>
    <property type="match status" value="1"/>
</dbReference>
<dbReference type="Proteomes" id="UP001049176">
    <property type="component" value="Chromosome 4"/>
</dbReference>
<comment type="similarity">
    <text evidence="1">Belongs to the multicopper oxidase family.</text>
</comment>
<dbReference type="Gene3D" id="2.60.40.420">
    <property type="entry name" value="Cupredoxins - blue copper proteins"/>
    <property type="match status" value="3"/>
</dbReference>
<feature type="chain" id="PRO_5040108890" description="Laccase" evidence="8">
    <location>
        <begin position="22"/>
        <end position="533"/>
    </location>
</feature>
<dbReference type="PANTHER" id="PTHR11709">
    <property type="entry name" value="MULTI-COPPER OXIDASE"/>
    <property type="match status" value="1"/>
</dbReference>
<evidence type="ECO:0000256" key="7">
    <source>
        <dbReference type="SAM" id="MobiDB-lite"/>
    </source>
</evidence>
<reference evidence="12" key="1">
    <citation type="journal article" date="2021" name="Genome Biol. Evol.">
        <title>The assembled and annotated genome of the fairy-ring fungus Marasmius oreades.</title>
        <authorList>
            <person name="Hiltunen M."/>
            <person name="Ament-Velasquez S.L."/>
            <person name="Johannesson H."/>
        </authorList>
    </citation>
    <scope>NUCLEOTIDE SEQUENCE</scope>
    <source>
        <strain evidence="12">03SP1</strain>
    </source>
</reference>
<evidence type="ECO:0000256" key="3">
    <source>
        <dbReference type="ARBA" id="ARBA00023002"/>
    </source>
</evidence>
<keyword evidence="3" id="KW-0560">Oxidoreductase</keyword>
<dbReference type="InterPro" id="IPR008972">
    <property type="entry name" value="Cupredoxin"/>
</dbReference>
<evidence type="ECO:0008006" key="14">
    <source>
        <dbReference type="Google" id="ProtNLM"/>
    </source>
</evidence>
<dbReference type="Pfam" id="PF07732">
    <property type="entry name" value="Cu-oxidase_3"/>
    <property type="match status" value="1"/>
</dbReference>